<feature type="compositionally biased region" description="Polar residues" evidence="1">
    <location>
        <begin position="139"/>
        <end position="148"/>
    </location>
</feature>
<feature type="domain" description="DUF4349" evidence="3">
    <location>
        <begin position="180"/>
        <end position="271"/>
    </location>
</feature>
<keyword evidence="2" id="KW-1133">Transmembrane helix</keyword>
<accession>A0A239WFY7</accession>
<dbReference type="EMBL" id="LT906465">
    <property type="protein sequence ID" value="SNV33411.1"/>
    <property type="molecule type" value="Genomic_DNA"/>
</dbReference>
<dbReference type="Pfam" id="PF14257">
    <property type="entry name" value="DUF4349"/>
    <property type="match status" value="1"/>
</dbReference>
<name>A0A239WFY7_9FLAO</name>
<keyword evidence="2" id="KW-0812">Transmembrane</keyword>
<evidence type="ECO:0000313" key="5">
    <source>
        <dbReference type="Proteomes" id="UP000215196"/>
    </source>
</evidence>
<dbReference type="AlphaFoldDB" id="A0A239WFY7"/>
<keyword evidence="5" id="KW-1185">Reference proteome</keyword>
<proteinExistence type="predicted"/>
<keyword evidence="2" id="KW-0472">Membrane</keyword>
<sequence length="392" mass="44048">MKNIWFPFAVAVAMVSCSQTEMKQTTDTIKQADSLFKTAKDGFKTLDSISAIVKDSAQFNKVIVPEIEKQKKSVEEVIRNSAKSIDSVNAVIKSTTEKINRSADVIKTVDSARESLKNSKNPVDALTTISKTLEKVSKSARNTQQQTKPAEPQVQVEKQTPDYESPAVPSQQEPVATNPITKTATMTIAVDNIEGTRSTLATELYKYGGEIVSESMGEEQGIRKQRITAKVPYKYFDEATQKIAQRMGTLKTKNVETDGTDYSPEQMCDLEITFTERSQFSSNETITNSDSSNSETYKDKSSDAFMKGFDGLKNVLLFLLPFWPLLLIGGIVYYFYRRNQRKKDEALVEAKLEEQKIYREKAEHSYTEPTPISKPESPENPDDPYAKYKPKP</sequence>
<reference evidence="4 5" key="1">
    <citation type="submission" date="2017-06" db="EMBL/GenBank/DDBJ databases">
        <authorList>
            <consortium name="Pathogen Informatics"/>
        </authorList>
    </citation>
    <scope>NUCLEOTIDE SEQUENCE [LARGE SCALE GENOMIC DNA]</scope>
    <source>
        <strain evidence="4 5">NCTC13490</strain>
    </source>
</reference>
<feature type="region of interest" description="Disordered" evidence="1">
    <location>
        <begin position="358"/>
        <end position="392"/>
    </location>
</feature>
<evidence type="ECO:0000256" key="2">
    <source>
        <dbReference type="SAM" id="Phobius"/>
    </source>
</evidence>
<feature type="region of interest" description="Disordered" evidence="1">
    <location>
        <begin position="137"/>
        <end position="174"/>
    </location>
</feature>
<dbReference type="Proteomes" id="UP000215196">
    <property type="component" value="Chromosome 1"/>
</dbReference>
<protein>
    <recommendedName>
        <fullName evidence="3">DUF4349 domain-containing protein</fullName>
    </recommendedName>
</protein>
<dbReference type="PROSITE" id="PS51257">
    <property type="entry name" value="PROKAR_LIPOPROTEIN"/>
    <property type="match status" value="1"/>
</dbReference>
<gene>
    <name evidence="4" type="ORF">SAMEA4412677_00219</name>
</gene>
<feature type="transmembrane region" description="Helical" evidence="2">
    <location>
        <begin position="315"/>
        <end position="336"/>
    </location>
</feature>
<organism evidence="4 5">
    <name type="scientific">Chryseobacterium taklimakanense</name>
    <dbReference type="NCBI Taxonomy" id="536441"/>
    <lineage>
        <taxon>Bacteria</taxon>
        <taxon>Pseudomonadati</taxon>
        <taxon>Bacteroidota</taxon>
        <taxon>Flavobacteriia</taxon>
        <taxon>Flavobacteriales</taxon>
        <taxon>Weeksellaceae</taxon>
        <taxon>Chryseobacterium group</taxon>
        <taxon>Chryseobacterium</taxon>
    </lineage>
</organism>
<dbReference type="InterPro" id="IPR025645">
    <property type="entry name" value="DUF4349"/>
</dbReference>
<dbReference type="RefSeq" id="WP_095069572.1">
    <property type="nucleotide sequence ID" value="NZ_LT906465.1"/>
</dbReference>
<evidence type="ECO:0000256" key="1">
    <source>
        <dbReference type="SAM" id="MobiDB-lite"/>
    </source>
</evidence>
<evidence type="ECO:0000313" key="4">
    <source>
        <dbReference type="EMBL" id="SNV33411.1"/>
    </source>
</evidence>
<dbReference type="KEGG" id="ctak:4412677_00219"/>
<evidence type="ECO:0000259" key="3">
    <source>
        <dbReference type="Pfam" id="PF14257"/>
    </source>
</evidence>